<feature type="compositionally biased region" description="Gly residues" evidence="1">
    <location>
        <begin position="55"/>
        <end position="76"/>
    </location>
</feature>
<gene>
    <name evidence="2" type="ORF">KIL84_020629</name>
</gene>
<comment type="caution">
    <text evidence="2">The sequence shown here is derived from an EMBL/GenBank/DDBJ whole genome shotgun (WGS) entry which is preliminary data.</text>
</comment>
<dbReference type="AlphaFoldDB" id="A0A9D3XXB4"/>
<accession>A0A9D3XXB4</accession>
<protein>
    <submittedName>
        <fullName evidence="2">Uncharacterized protein</fullName>
    </submittedName>
</protein>
<sequence length="100" mass="9907">MGGYGAPLIVAHLQIKGHGAGQRSQGSIGQLQAPQPPTARRGRGRAGKFPEVGGSVRGVPGGRIRGKGGHVWGGPGSLLSALGPPPSPPPAPTRARPAAC</sequence>
<reference evidence="2" key="1">
    <citation type="submission" date="2021-09" db="EMBL/GenBank/DDBJ databases">
        <title>The genome of Mauremys mutica provides insights into the evolution of semi-aquatic lifestyle.</title>
        <authorList>
            <person name="Gong S."/>
            <person name="Gao Y."/>
        </authorList>
    </citation>
    <scope>NUCLEOTIDE SEQUENCE</scope>
    <source>
        <strain evidence="2">MM-2020</strain>
        <tissue evidence="2">Muscle</tissue>
    </source>
</reference>
<dbReference type="Proteomes" id="UP000827986">
    <property type="component" value="Unassembled WGS sequence"/>
</dbReference>
<evidence type="ECO:0000313" key="2">
    <source>
        <dbReference type="EMBL" id="KAH1187983.1"/>
    </source>
</evidence>
<keyword evidence="3" id="KW-1185">Reference proteome</keyword>
<evidence type="ECO:0000256" key="1">
    <source>
        <dbReference type="SAM" id="MobiDB-lite"/>
    </source>
</evidence>
<feature type="region of interest" description="Disordered" evidence="1">
    <location>
        <begin position="17"/>
        <end position="100"/>
    </location>
</feature>
<name>A0A9D3XXB4_9SAUR</name>
<feature type="compositionally biased region" description="Pro residues" evidence="1">
    <location>
        <begin position="83"/>
        <end position="92"/>
    </location>
</feature>
<evidence type="ECO:0000313" key="3">
    <source>
        <dbReference type="Proteomes" id="UP000827986"/>
    </source>
</evidence>
<dbReference type="EMBL" id="JAHDVG010000128">
    <property type="protein sequence ID" value="KAH1187983.1"/>
    <property type="molecule type" value="Genomic_DNA"/>
</dbReference>
<proteinExistence type="predicted"/>
<organism evidence="2 3">
    <name type="scientific">Mauremys mutica</name>
    <name type="common">yellowpond turtle</name>
    <dbReference type="NCBI Taxonomy" id="74926"/>
    <lineage>
        <taxon>Eukaryota</taxon>
        <taxon>Metazoa</taxon>
        <taxon>Chordata</taxon>
        <taxon>Craniata</taxon>
        <taxon>Vertebrata</taxon>
        <taxon>Euteleostomi</taxon>
        <taxon>Archelosauria</taxon>
        <taxon>Testudinata</taxon>
        <taxon>Testudines</taxon>
        <taxon>Cryptodira</taxon>
        <taxon>Durocryptodira</taxon>
        <taxon>Testudinoidea</taxon>
        <taxon>Geoemydidae</taxon>
        <taxon>Geoemydinae</taxon>
        <taxon>Mauremys</taxon>
    </lineage>
</organism>